<feature type="region of interest" description="Disordered" evidence="1">
    <location>
        <begin position="360"/>
        <end position="431"/>
    </location>
</feature>
<dbReference type="PANTHER" id="PTHR34700:SF4">
    <property type="entry name" value="PHAGE-LIKE ELEMENT PBSX PROTEIN XKDP"/>
    <property type="match status" value="1"/>
</dbReference>
<organism evidence="4 5">
    <name type="scientific">Parasedimentitalea maritima</name>
    <dbReference type="NCBI Taxonomy" id="2578117"/>
    <lineage>
        <taxon>Bacteria</taxon>
        <taxon>Pseudomonadati</taxon>
        <taxon>Pseudomonadota</taxon>
        <taxon>Alphaproteobacteria</taxon>
        <taxon>Rhodobacterales</taxon>
        <taxon>Paracoccaceae</taxon>
        <taxon>Parasedimentitalea</taxon>
    </lineage>
</organism>
<evidence type="ECO:0000313" key="4">
    <source>
        <dbReference type="EMBL" id="TLP60461.1"/>
    </source>
</evidence>
<keyword evidence="2" id="KW-0472">Membrane</keyword>
<sequence length="644" mass="66814">MGRKTMAATAGSGGLGALAIGGIATVAVVIGGVVLMQMGVFKNDPAAVDQVETVEEAVVTVPDTDVSSSPIVATEPANSNAQAGVETQVEAEPSVAETTSQPVETVEDQTPEVSDDAVAGMSDDVEPDLAETVSPQPGTPSAEVADESSVSDTPAEVGEVSTADATEGVSQQPVESETEPKTETAIPPADETEVSDTAEATNPQETPVEQTEQAEAVSQQEPETAIPEAVEEPAFVLIAPELDLVRFDADGAGVIAGRAQAGVQVSVLLDDNVLDQFQVQKGGEFVSFTSIEPSAQARVVSLQAAFDGQVITSDASFILAPSVAVAAVEPQAEQPPQPVLVPSELAAAELQPKQAGTEIASVVDEQSDVTVAEETSDVSDSTDDDVSSTEIASTDTQEHAVSEDTQVASNSTEESSSAESTPKPDDGASHVQVAEAREATPQAVAKPTTEIAPQPQPSPIAIAVLKTDSSGVELIQPAIPAEPELLGKVALDTISYSDEGAVQLAGRAGPESLVRVYLDNSPVADIRAAVDGHWKVQLGDVAPGIYTLRLDELDPAGKVLSRLETPFKRESPEALRPPAVPEGNPVQAAPLVRAVTVQEGDTLWAISRERYGDGLLYVRVFEANKKAIRNPDLIYPGQIFSIPE</sequence>
<dbReference type="Pfam" id="PF01476">
    <property type="entry name" value="LysM"/>
    <property type="match status" value="1"/>
</dbReference>
<dbReference type="InterPro" id="IPR036779">
    <property type="entry name" value="LysM_dom_sf"/>
</dbReference>
<dbReference type="EMBL" id="VAUA01000008">
    <property type="protein sequence ID" value="TLP60461.1"/>
    <property type="molecule type" value="Genomic_DNA"/>
</dbReference>
<gene>
    <name evidence="4" type="ORF">FEE96_16525</name>
</gene>
<dbReference type="SMART" id="SM00257">
    <property type="entry name" value="LysM"/>
    <property type="match status" value="1"/>
</dbReference>
<feature type="compositionally biased region" description="Acidic residues" evidence="1">
    <location>
        <begin position="374"/>
        <end position="387"/>
    </location>
</feature>
<evidence type="ECO:0000256" key="2">
    <source>
        <dbReference type="SAM" id="Phobius"/>
    </source>
</evidence>
<dbReference type="PANTHER" id="PTHR34700">
    <property type="entry name" value="POTASSIUM BINDING PROTEIN KBP"/>
    <property type="match status" value="1"/>
</dbReference>
<keyword evidence="2" id="KW-0812">Transmembrane</keyword>
<keyword evidence="2" id="KW-1133">Transmembrane helix</keyword>
<dbReference type="PROSITE" id="PS51782">
    <property type="entry name" value="LYSM"/>
    <property type="match status" value="1"/>
</dbReference>
<keyword evidence="5" id="KW-1185">Reference proteome</keyword>
<reference evidence="4 5" key="1">
    <citation type="submission" date="2019-05" db="EMBL/GenBank/DDBJ databases">
        <title>Draft genome sequence of Pelagicola sp. DSW4-44.</title>
        <authorList>
            <person name="Oh J."/>
        </authorList>
    </citation>
    <scope>NUCLEOTIDE SEQUENCE [LARGE SCALE GENOMIC DNA]</scope>
    <source>
        <strain evidence="4 5">DSW4-44</strain>
    </source>
</reference>
<evidence type="ECO:0000259" key="3">
    <source>
        <dbReference type="PROSITE" id="PS51782"/>
    </source>
</evidence>
<dbReference type="Gene3D" id="3.10.350.10">
    <property type="entry name" value="LysM domain"/>
    <property type="match status" value="1"/>
</dbReference>
<feature type="compositionally biased region" description="Acidic residues" evidence="1">
    <location>
        <begin position="105"/>
        <end position="115"/>
    </location>
</feature>
<dbReference type="CDD" id="cd00118">
    <property type="entry name" value="LysM"/>
    <property type="match status" value="1"/>
</dbReference>
<feature type="domain" description="LysM" evidence="3">
    <location>
        <begin position="593"/>
        <end position="642"/>
    </location>
</feature>
<name>A0ABY2USD8_9RHOB</name>
<comment type="caution">
    <text evidence="4">The sequence shown here is derived from an EMBL/GenBank/DDBJ whole genome shotgun (WGS) entry which is preliminary data.</text>
</comment>
<accession>A0ABY2USD8</accession>
<feature type="compositionally biased region" description="Low complexity" evidence="1">
    <location>
        <begin position="408"/>
        <end position="421"/>
    </location>
</feature>
<evidence type="ECO:0000256" key="1">
    <source>
        <dbReference type="SAM" id="MobiDB-lite"/>
    </source>
</evidence>
<proteinExistence type="predicted"/>
<dbReference type="InterPro" id="IPR018392">
    <property type="entry name" value="LysM"/>
</dbReference>
<evidence type="ECO:0000313" key="5">
    <source>
        <dbReference type="Proteomes" id="UP000305041"/>
    </source>
</evidence>
<feature type="transmembrane region" description="Helical" evidence="2">
    <location>
        <begin position="12"/>
        <end position="36"/>
    </location>
</feature>
<dbReference type="Proteomes" id="UP000305041">
    <property type="component" value="Unassembled WGS sequence"/>
</dbReference>
<dbReference type="InterPro" id="IPR052196">
    <property type="entry name" value="Bact_Kbp"/>
</dbReference>
<protein>
    <submittedName>
        <fullName evidence="4">LysM peptidoglycan-binding domain-containing protein</fullName>
    </submittedName>
</protein>
<feature type="compositionally biased region" description="Polar residues" evidence="1">
    <location>
        <begin position="198"/>
        <end position="222"/>
    </location>
</feature>
<feature type="region of interest" description="Disordered" evidence="1">
    <location>
        <begin position="91"/>
        <end position="229"/>
    </location>
</feature>